<organism evidence="1 2">
    <name type="scientific">Gigaspora margarita</name>
    <dbReference type="NCBI Taxonomy" id="4874"/>
    <lineage>
        <taxon>Eukaryota</taxon>
        <taxon>Fungi</taxon>
        <taxon>Fungi incertae sedis</taxon>
        <taxon>Mucoromycota</taxon>
        <taxon>Glomeromycotina</taxon>
        <taxon>Glomeromycetes</taxon>
        <taxon>Diversisporales</taxon>
        <taxon>Gigasporaceae</taxon>
        <taxon>Gigaspora</taxon>
    </lineage>
</organism>
<name>A0ABN7VC91_GIGMA</name>
<proteinExistence type="predicted"/>
<gene>
    <name evidence="1" type="ORF">GMARGA_LOCUS16988</name>
</gene>
<accession>A0ABN7VC91</accession>
<keyword evidence="2" id="KW-1185">Reference proteome</keyword>
<sequence length="53" mass="6016">MDISIDYESVSMDVKTQNLEKASSIEMSNNSAMDTSELKILLNPWKPNATHMR</sequence>
<dbReference type="EMBL" id="CAJVQB010012593">
    <property type="protein sequence ID" value="CAG8756641.1"/>
    <property type="molecule type" value="Genomic_DNA"/>
</dbReference>
<comment type="caution">
    <text evidence="1">The sequence shown here is derived from an EMBL/GenBank/DDBJ whole genome shotgun (WGS) entry which is preliminary data.</text>
</comment>
<evidence type="ECO:0000313" key="1">
    <source>
        <dbReference type="EMBL" id="CAG8756641.1"/>
    </source>
</evidence>
<evidence type="ECO:0000313" key="2">
    <source>
        <dbReference type="Proteomes" id="UP000789901"/>
    </source>
</evidence>
<feature type="non-terminal residue" evidence="1">
    <location>
        <position position="53"/>
    </location>
</feature>
<dbReference type="Proteomes" id="UP000789901">
    <property type="component" value="Unassembled WGS sequence"/>
</dbReference>
<reference evidence="1 2" key="1">
    <citation type="submission" date="2021-06" db="EMBL/GenBank/DDBJ databases">
        <authorList>
            <person name="Kallberg Y."/>
            <person name="Tangrot J."/>
            <person name="Rosling A."/>
        </authorList>
    </citation>
    <scope>NUCLEOTIDE SEQUENCE [LARGE SCALE GENOMIC DNA]</scope>
    <source>
        <strain evidence="1 2">120-4 pot B 10/14</strain>
    </source>
</reference>
<protein>
    <submittedName>
        <fullName evidence="1">12504_t:CDS:1</fullName>
    </submittedName>
</protein>